<evidence type="ECO:0000259" key="2">
    <source>
        <dbReference type="Pfam" id="PF21307"/>
    </source>
</evidence>
<dbReference type="InterPro" id="IPR008928">
    <property type="entry name" value="6-hairpin_glycosidase_sf"/>
</dbReference>
<evidence type="ECO:0000313" key="4">
    <source>
        <dbReference type="EMBL" id="PZD96261.1"/>
    </source>
</evidence>
<dbReference type="Pfam" id="PF21307">
    <property type="entry name" value="Glyco_hydro_95_C"/>
    <property type="match status" value="1"/>
</dbReference>
<dbReference type="RefSeq" id="WP_111146259.1">
    <property type="nucleotide sequence ID" value="NZ_QKRB01000041.1"/>
</dbReference>
<accession>A0A2W1LWW8</accession>
<dbReference type="PANTHER" id="PTHR31084:SF0">
    <property type="entry name" value="ALPHA-L-FUCOSIDASE 2"/>
    <property type="match status" value="1"/>
</dbReference>
<dbReference type="GO" id="GO:0005975">
    <property type="term" value="P:carbohydrate metabolic process"/>
    <property type="evidence" value="ECO:0007669"/>
    <property type="project" value="InterPro"/>
</dbReference>
<evidence type="ECO:0000259" key="1">
    <source>
        <dbReference type="Pfam" id="PF14498"/>
    </source>
</evidence>
<feature type="domain" description="Alpha fucosidase A-like C-terminal" evidence="2">
    <location>
        <begin position="698"/>
        <end position="786"/>
    </location>
</feature>
<dbReference type="SUPFAM" id="SSF48208">
    <property type="entry name" value="Six-hairpin glycosidases"/>
    <property type="match status" value="1"/>
</dbReference>
<dbReference type="OrthoDB" id="9802600at2"/>
<dbReference type="InterPro" id="IPR049053">
    <property type="entry name" value="AFCA-like_C"/>
</dbReference>
<dbReference type="AlphaFoldDB" id="A0A2W1LWW8"/>
<sequence length="790" mass="88356">MKEQELERTGQLGWRLWYEQPAEIWEQALPIGNGRLGAMIFGGTAKERLQLNEDTLWAGFPRDTVNYEVRRNLDKVREMIFAGRNVEAQEMIESHMLARNTEPYLPAGDLVIEQLEDPGEITGYYRDLHLNDGVAIVRYRAGQTSIKREYIASAPDQVIAVRCTAEGGVMNVRLSLSSPLQHQCEADESGNVRLMGRAPSHVADNYRGDHPQSVLYEEGRGMGYTVSASVNTDGILSVTGQQQIEVRDARQLTVYITAATSFAGYGKDPETAASAYIELSRQWISNAVSLGFDRLKARHVEDHRLLFGRVELMLEGRQQAVVEQPTDRRLEAYQEHRDDPQLEALYFHYGRYLLMACSRPGTQPANLQGIWNPHVQPPWNSNYTININTQMNYWPAEVCNLSECHEPLFDLLDELSQTGGRTALIHYGARGWTAHHNVDLWRMSTPSAGSASWAFWPLGGAWLARHLWEHYAYSLNLPFLRDRAYPVMKGAALFALDWLVEGKDGRLVTNPATSPENVFLTPEGQPCSVSAGSAMDLSIIRELFTHCIEASRLLGIDDALRVEMATALGRLPELQIGKHGQLQEWLEDYEEHEPGHRHVSHLYGLYPGNAIHSGTPELLEASRMTLRRRLDNGGGHTGWSCAWLINLFARLRDAEQAHHFISTLLARSTYPNLFDAHPPFQIDGNFGGTSGMAELLLQSHLDRIDLLPALPAQWSAGRVIGLRARGGFTVDISWKEGRLEQAVIHSSAGARCSLKDGERYLVTNSTGGTVQLSHGGFDTQPGSSYSVMLR</sequence>
<dbReference type="PANTHER" id="PTHR31084">
    <property type="entry name" value="ALPHA-L-FUCOSIDASE 2"/>
    <property type="match status" value="1"/>
</dbReference>
<reference evidence="4 5" key="1">
    <citation type="submission" date="2018-06" db="EMBL/GenBank/DDBJ databases">
        <title>Paenibacillus imtechensis sp. nov.</title>
        <authorList>
            <person name="Pinnaka A.K."/>
            <person name="Singh H."/>
            <person name="Kaur M."/>
        </authorList>
    </citation>
    <scope>NUCLEOTIDE SEQUENCE [LARGE SCALE GENOMIC DNA]</scope>
    <source>
        <strain evidence="4 5">SMB1</strain>
    </source>
</reference>
<dbReference type="InterPro" id="IPR054363">
    <property type="entry name" value="GH95_cat"/>
</dbReference>
<proteinExistence type="predicted"/>
<dbReference type="InterPro" id="IPR012341">
    <property type="entry name" value="6hp_glycosidase-like_sf"/>
</dbReference>
<dbReference type="FunFam" id="1.50.10.10:FF:000028">
    <property type="entry name" value="Alpha-L-fucosidase 2"/>
    <property type="match status" value="1"/>
</dbReference>
<name>A0A2W1LWW8_9BACL</name>
<dbReference type="Gene3D" id="1.50.10.10">
    <property type="match status" value="1"/>
</dbReference>
<dbReference type="Pfam" id="PF22124">
    <property type="entry name" value="Glyco_hydro_95_cat"/>
    <property type="match status" value="1"/>
</dbReference>
<dbReference type="Proteomes" id="UP000249522">
    <property type="component" value="Unassembled WGS sequence"/>
</dbReference>
<protein>
    <submittedName>
        <fullName evidence="4">Glycoside hydrolase family 95 protein</fullName>
    </submittedName>
</protein>
<comment type="caution">
    <text evidence="4">The sequence shown here is derived from an EMBL/GenBank/DDBJ whole genome shotgun (WGS) entry which is preliminary data.</text>
</comment>
<dbReference type="PIRSF" id="PIRSF007663">
    <property type="entry name" value="UCP007663"/>
    <property type="match status" value="1"/>
</dbReference>
<feature type="domain" description="Glycosyl hydrolase family 95 N-terminal" evidence="1">
    <location>
        <begin position="16"/>
        <end position="264"/>
    </location>
</feature>
<dbReference type="InterPro" id="IPR027414">
    <property type="entry name" value="GH95_N_dom"/>
</dbReference>
<dbReference type="InterPro" id="IPR016518">
    <property type="entry name" value="Alpha-L-fucosidase"/>
</dbReference>
<dbReference type="GO" id="GO:0004560">
    <property type="term" value="F:alpha-L-fucosidase activity"/>
    <property type="evidence" value="ECO:0007669"/>
    <property type="project" value="InterPro"/>
</dbReference>
<dbReference type="Gene3D" id="2.70.98.50">
    <property type="entry name" value="putative glycoside hydrolase family protein from bacillus halodurans"/>
    <property type="match status" value="1"/>
</dbReference>
<organism evidence="4 5">
    <name type="scientific">Paenibacillus sambharensis</name>
    <dbReference type="NCBI Taxonomy" id="1803190"/>
    <lineage>
        <taxon>Bacteria</taxon>
        <taxon>Bacillati</taxon>
        <taxon>Bacillota</taxon>
        <taxon>Bacilli</taxon>
        <taxon>Bacillales</taxon>
        <taxon>Paenibacillaceae</taxon>
        <taxon>Paenibacillus</taxon>
    </lineage>
</organism>
<keyword evidence="5" id="KW-1185">Reference proteome</keyword>
<evidence type="ECO:0000313" key="5">
    <source>
        <dbReference type="Proteomes" id="UP000249522"/>
    </source>
</evidence>
<dbReference type="EMBL" id="QKRB01000041">
    <property type="protein sequence ID" value="PZD96261.1"/>
    <property type="molecule type" value="Genomic_DNA"/>
</dbReference>
<evidence type="ECO:0000259" key="3">
    <source>
        <dbReference type="Pfam" id="PF22124"/>
    </source>
</evidence>
<keyword evidence="4" id="KW-0378">Hydrolase</keyword>
<gene>
    <name evidence="4" type="ORF">DNH61_08655</name>
</gene>
<dbReference type="Pfam" id="PF14498">
    <property type="entry name" value="Glyco_hyd_65N_2"/>
    <property type="match status" value="1"/>
</dbReference>
<feature type="domain" description="Glycosyl hydrolase family 95 catalytic" evidence="3">
    <location>
        <begin position="292"/>
        <end position="696"/>
    </location>
</feature>